<dbReference type="AlphaFoldDB" id="A0A845I0C2"/>
<sequence>MRLLAASLSVLVLATCNAQGQAVSEATSQIPVEQFFQRPETSGAAISPDGRSIAIRRLSPHGRMMLVVLDTESQKSRAVANFNNADIEQFFWLSDERIGFTTVNIDHGGEVGQTGLYAIDRDGSNRIMLRPTIDRPRSFADGYQIKYDFFGPTSFNGFPNWPKDEMYVISQYLDHSELVRLSTRTGRISTIRAPSETYHTLLDADGQPRVVVARRNEQMRSYLREEDSWKEFDTRDFNNNDGYKPLLYAEGQLYVRARNQRDEAAVYRYDMQHRTLQQPAMIIAPGFDTDGHFIVGARNMLGYRFNTDAVTTVWFDPAMKAMQQQIDEQFPGLVNLISRGRQSTTPYVLINTHSDIQSHAYLLYNSQTRAVQLLGSAMPELPAQRMSSMNMERFAARDGRMIPVFVTLPKHAGKQPFATVLLNNRNMSERNGLWEWNAEVQFLASRGYAVLQVSPRGSSGFGAQHAQSPAAGQTPDAITDLADAVQWAAKQGYTDPARVCIAGGGSGGHAALKSLLQQPQVFKCGISWSALIAPRNDPDSASLQQLQQVKQPVLLAYDKDSERLDYQQGRKLYEALQAQQAPVQWLDYTTTVEDWKTQRPRIDLWRRIEAFLAAHIGQPAN</sequence>
<evidence type="ECO:0000256" key="2">
    <source>
        <dbReference type="SAM" id="SignalP"/>
    </source>
</evidence>
<evidence type="ECO:0000256" key="1">
    <source>
        <dbReference type="ARBA" id="ARBA00022801"/>
    </source>
</evidence>
<dbReference type="Proteomes" id="UP000444316">
    <property type="component" value="Unassembled WGS sequence"/>
</dbReference>
<dbReference type="GO" id="GO:0006508">
    <property type="term" value="P:proteolysis"/>
    <property type="evidence" value="ECO:0007669"/>
    <property type="project" value="InterPro"/>
</dbReference>
<keyword evidence="2" id="KW-0732">Signal</keyword>
<evidence type="ECO:0000259" key="3">
    <source>
        <dbReference type="Pfam" id="PF00326"/>
    </source>
</evidence>
<dbReference type="GO" id="GO:0004252">
    <property type="term" value="F:serine-type endopeptidase activity"/>
    <property type="evidence" value="ECO:0007669"/>
    <property type="project" value="TreeGrafter"/>
</dbReference>
<dbReference type="InterPro" id="IPR029058">
    <property type="entry name" value="AB_hydrolase_fold"/>
</dbReference>
<dbReference type="SUPFAM" id="SSF82171">
    <property type="entry name" value="DPP6 N-terminal domain-like"/>
    <property type="match status" value="1"/>
</dbReference>
<reference evidence="4" key="1">
    <citation type="submission" date="2019-12" db="EMBL/GenBank/DDBJ databases">
        <title>Novel species isolated from a subtropical stream in China.</title>
        <authorList>
            <person name="Lu H."/>
        </authorList>
    </citation>
    <scope>NUCLEOTIDE SEQUENCE [LARGE SCALE GENOMIC DNA]</scope>
    <source>
        <strain evidence="4">FT93W</strain>
    </source>
</reference>
<dbReference type="EMBL" id="WWCL01000003">
    <property type="protein sequence ID" value="MYN46733.1"/>
    <property type="molecule type" value="Genomic_DNA"/>
</dbReference>
<protein>
    <submittedName>
        <fullName evidence="4">Prolyl oligopeptidase family serine peptidase</fullName>
    </submittedName>
</protein>
<evidence type="ECO:0000313" key="4">
    <source>
        <dbReference type="EMBL" id="MYN46733.1"/>
    </source>
</evidence>
<gene>
    <name evidence="4" type="ORF">GTP23_16940</name>
</gene>
<dbReference type="Gene3D" id="2.120.10.30">
    <property type="entry name" value="TolB, C-terminal domain"/>
    <property type="match status" value="1"/>
</dbReference>
<keyword evidence="5" id="KW-1185">Reference proteome</keyword>
<dbReference type="InterPro" id="IPR011042">
    <property type="entry name" value="6-blade_b-propeller_TolB-like"/>
</dbReference>
<feature type="domain" description="Peptidase S9 prolyl oligopeptidase catalytic" evidence="3">
    <location>
        <begin position="435"/>
        <end position="529"/>
    </location>
</feature>
<dbReference type="Gene3D" id="3.40.50.1820">
    <property type="entry name" value="alpha/beta hydrolase"/>
    <property type="match status" value="1"/>
</dbReference>
<keyword evidence="1" id="KW-0378">Hydrolase</keyword>
<comment type="caution">
    <text evidence="4">The sequence shown here is derived from an EMBL/GenBank/DDBJ whole genome shotgun (WGS) entry which is preliminary data.</text>
</comment>
<feature type="signal peptide" evidence="2">
    <location>
        <begin position="1"/>
        <end position="18"/>
    </location>
</feature>
<organism evidence="4 5">
    <name type="scientific">Duganella fentianensis</name>
    <dbReference type="NCBI Taxonomy" id="2692177"/>
    <lineage>
        <taxon>Bacteria</taxon>
        <taxon>Pseudomonadati</taxon>
        <taxon>Pseudomonadota</taxon>
        <taxon>Betaproteobacteria</taxon>
        <taxon>Burkholderiales</taxon>
        <taxon>Oxalobacteraceae</taxon>
        <taxon>Telluria group</taxon>
        <taxon>Duganella</taxon>
    </lineage>
</organism>
<name>A0A845I0C2_9BURK</name>
<evidence type="ECO:0000313" key="5">
    <source>
        <dbReference type="Proteomes" id="UP000444316"/>
    </source>
</evidence>
<feature type="chain" id="PRO_5032716019" evidence="2">
    <location>
        <begin position="19"/>
        <end position="621"/>
    </location>
</feature>
<dbReference type="Pfam" id="PF00326">
    <property type="entry name" value="Peptidase_S9"/>
    <property type="match status" value="1"/>
</dbReference>
<dbReference type="RefSeq" id="WP_161036181.1">
    <property type="nucleotide sequence ID" value="NZ_WWCL01000003.1"/>
</dbReference>
<proteinExistence type="predicted"/>
<dbReference type="PANTHER" id="PTHR42776:SF27">
    <property type="entry name" value="DIPEPTIDYL PEPTIDASE FAMILY MEMBER 6"/>
    <property type="match status" value="1"/>
</dbReference>
<dbReference type="PANTHER" id="PTHR42776">
    <property type="entry name" value="SERINE PEPTIDASE S9 FAMILY MEMBER"/>
    <property type="match status" value="1"/>
</dbReference>
<dbReference type="InterPro" id="IPR001375">
    <property type="entry name" value="Peptidase_S9_cat"/>
</dbReference>
<dbReference type="SUPFAM" id="SSF53474">
    <property type="entry name" value="alpha/beta-Hydrolases"/>
    <property type="match status" value="1"/>
</dbReference>
<accession>A0A845I0C2</accession>